<dbReference type="RefSeq" id="WP_123164747.1">
    <property type="nucleotide sequence ID" value="NZ_RIAX01000003.1"/>
</dbReference>
<evidence type="ECO:0000313" key="4">
    <source>
        <dbReference type="Proteomes" id="UP000275473"/>
    </source>
</evidence>
<sequence length="253" mass="27871">MLEDFNLKGKVALVTGGSRGLGYAAAKALLLSNAEVIITGRNKETLEKAADELMKVKGKVTPYICDVTNSEQIYRVKEKILEQFGRVDILVNNAGIVIEKMFSETSDEEIEQIMATNLIGVMKVSRIIGEIMVNQKKGKIINIGSYDGLVGTPRLVAYGTSKGAVIQFTRMLAIEWARYKVNVNVICPGYFRTSMNEEIFDNEELTDKIIKRIPLRRIGEANELGPLIVYLSSEGSAYMTGQALTIDGGETAH</sequence>
<gene>
    <name evidence="3" type="ORF">EEX84_06295</name>
</gene>
<dbReference type="GO" id="GO:0047936">
    <property type="term" value="F:glucose 1-dehydrogenase [NAD(P)+] activity"/>
    <property type="evidence" value="ECO:0007669"/>
    <property type="project" value="UniProtKB-EC"/>
</dbReference>
<name>A0A3M8P989_9BACL</name>
<dbReference type="PANTHER" id="PTHR42760">
    <property type="entry name" value="SHORT-CHAIN DEHYDROGENASES/REDUCTASES FAMILY MEMBER"/>
    <property type="match status" value="1"/>
</dbReference>
<dbReference type="SUPFAM" id="SSF51735">
    <property type="entry name" value="NAD(P)-binding Rossmann-fold domains"/>
    <property type="match status" value="1"/>
</dbReference>
<dbReference type="PROSITE" id="PS00061">
    <property type="entry name" value="ADH_SHORT"/>
    <property type="match status" value="1"/>
</dbReference>
<dbReference type="Proteomes" id="UP000275473">
    <property type="component" value="Unassembled WGS sequence"/>
</dbReference>
<accession>A0A3M8P989</accession>
<dbReference type="FunFam" id="3.40.50.720:FF:000084">
    <property type="entry name" value="Short-chain dehydrogenase reductase"/>
    <property type="match status" value="1"/>
</dbReference>
<dbReference type="Pfam" id="PF13561">
    <property type="entry name" value="adh_short_C2"/>
    <property type="match status" value="1"/>
</dbReference>
<reference evidence="3 4" key="1">
    <citation type="journal article" date="2018" name="Int. J. Syst. Evol. Microbiol.">
        <title>Planococcus salinus sp. nov., a moderately halophilic bacterium isolated from a saline-alkali soil.</title>
        <authorList>
            <person name="Gan L."/>
        </authorList>
    </citation>
    <scope>NUCLEOTIDE SEQUENCE [LARGE SCALE GENOMIC DNA]</scope>
    <source>
        <strain evidence="3 4">LCB217</strain>
    </source>
</reference>
<dbReference type="InterPro" id="IPR002347">
    <property type="entry name" value="SDR_fam"/>
</dbReference>
<evidence type="ECO:0000313" key="3">
    <source>
        <dbReference type="EMBL" id="RNF40238.1"/>
    </source>
</evidence>
<proteinExistence type="inferred from homology"/>
<organism evidence="3 4">
    <name type="scientific">Planococcus salinus</name>
    <dbReference type="NCBI Taxonomy" id="1848460"/>
    <lineage>
        <taxon>Bacteria</taxon>
        <taxon>Bacillati</taxon>
        <taxon>Bacillota</taxon>
        <taxon>Bacilli</taxon>
        <taxon>Bacillales</taxon>
        <taxon>Caryophanaceae</taxon>
        <taxon>Planococcus</taxon>
    </lineage>
</organism>
<dbReference type="InterPro" id="IPR036291">
    <property type="entry name" value="NAD(P)-bd_dom_sf"/>
</dbReference>
<evidence type="ECO:0000256" key="1">
    <source>
        <dbReference type="ARBA" id="ARBA00006484"/>
    </source>
</evidence>
<dbReference type="NCBIfam" id="NF005559">
    <property type="entry name" value="PRK07231.1"/>
    <property type="match status" value="1"/>
</dbReference>
<dbReference type="AlphaFoldDB" id="A0A3M8P989"/>
<dbReference type="EMBL" id="RIAX01000003">
    <property type="protein sequence ID" value="RNF40238.1"/>
    <property type="molecule type" value="Genomic_DNA"/>
</dbReference>
<evidence type="ECO:0000256" key="2">
    <source>
        <dbReference type="ARBA" id="ARBA00023002"/>
    </source>
</evidence>
<dbReference type="PRINTS" id="PR00081">
    <property type="entry name" value="GDHRDH"/>
</dbReference>
<dbReference type="OrthoDB" id="9803333at2"/>
<dbReference type="GO" id="GO:0048038">
    <property type="term" value="F:quinone binding"/>
    <property type="evidence" value="ECO:0007669"/>
    <property type="project" value="TreeGrafter"/>
</dbReference>
<comment type="similarity">
    <text evidence="1">Belongs to the short-chain dehydrogenases/reductases (SDR) family.</text>
</comment>
<dbReference type="InterPro" id="IPR020904">
    <property type="entry name" value="Sc_DH/Rdtase_CS"/>
</dbReference>
<keyword evidence="4" id="KW-1185">Reference proteome</keyword>
<dbReference type="PRINTS" id="PR00080">
    <property type="entry name" value="SDRFAMILY"/>
</dbReference>
<comment type="caution">
    <text evidence="3">The sequence shown here is derived from an EMBL/GenBank/DDBJ whole genome shotgun (WGS) entry which is preliminary data.</text>
</comment>
<dbReference type="Gene3D" id="3.40.50.720">
    <property type="entry name" value="NAD(P)-binding Rossmann-like Domain"/>
    <property type="match status" value="1"/>
</dbReference>
<protein>
    <submittedName>
        <fullName evidence="3">Glucose 1-dehydrogenase</fullName>
        <ecNumber evidence="3">1.1.1.47</ecNumber>
    </submittedName>
</protein>
<dbReference type="GO" id="GO:0006633">
    <property type="term" value="P:fatty acid biosynthetic process"/>
    <property type="evidence" value="ECO:0007669"/>
    <property type="project" value="TreeGrafter"/>
</dbReference>
<dbReference type="GO" id="GO:0008206">
    <property type="term" value="P:bile acid metabolic process"/>
    <property type="evidence" value="ECO:0007669"/>
    <property type="project" value="UniProtKB-ARBA"/>
</dbReference>
<keyword evidence="2 3" id="KW-0560">Oxidoreductase</keyword>
<dbReference type="PANTHER" id="PTHR42760:SF133">
    <property type="entry name" value="3-OXOACYL-[ACYL-CARRIER-PROTEIN] REDUCTASE"/>
    <property type="match status" value="1"/>
</dbReference>
<dbReference type="EC" id="1.1.1.47" evidence="3"/>